<dbReference type="InterPro" id="IPR046796">
    <property type="entry name" value="Transposase_32_dom"/>
</dbReference>
<proteinExistence type="predicted"/>
<accession>A0ABU6UHG6</accession>
<name>A0ABU6UHG6_9FABA</name>
<comment type="caution">
    <text evidence="2">The sequence shown here is derived from an EMBL/GenBank/DDBJ whole genome shotgun (WGS) entry which is preliminary data.</text>
</comment>
<reference evidence="2 3" key="1">
    <citation type="journal article" date="2023" name="Plants (Basel)">
        <title>Bridging the Gap: Combining Genomics and Transcriptomics Approaches to Understand Stylosanthes scabra, an Orphan Legume from the Brazilian Caatinga.</title>
        <authorList>
            <person name="Ferreira-Neto J.R.C."/>
            <person name="da Silva M.D."/>
            <person name="Binneck E."/>
            <person name="de Melo N.F."/>
            <person name="da Silva R.H."/>
            <person name="de Melo A.L.T.M."/>
            <person name="Pandolfi V."/>
            <person name="Bustamante F.O."/>
            <person name="Brasileiro-Vidal A.C."/>
            <person name="Benko-Iseppon A.M."/>
        </authorList>
    </citation>
    <scope>NUCLEOTIDE SEQUENCE [LARGE SCALE GENOMIC DNA]</scope>
    <source>
        <tissue evidence="2">Leaves</tissue>
    </source>
</reference>
<organism evidence="2 3">
    <name type="scientific">Stylosanthes scabra</name>
    <dbReference type="NCBI Taxonomy" id="79078"/>
    <lineage>
        <taxon>Eukaryota</taxon>
        <taxon>Viridiplantae</taxon>
        <taxon>Streptophyta</taxon>
        <taxon>Embryophyta</taxon>
        <taxon>Tracheophyta</taxon>
        <taxon>Spermatophyta</taxon>
        <taxon>Magnoliopsida</taxon>
        <taxon>eudicotyledons</taxon>
        <taxon>Gunneridae</taxon>
        <taxon>Pentapetalae</taxon>
        <taxon>rosids</taxon>
        <taxon>fabids</taxon>
        <taxon>Fabales</taxon>
        <taxon>Fabaceae</taxon>
        <taxon>Papilionoideae</taxon>
        <taxon>50 kb inversion clade</taxon>
        <taxon>dalbergioids sensu lato</taxon>
        <taxon>Dalbergieae</taxon>
        <taxon>Pterocarpus clade</taxon>
        <taxon>Stylosanthes</taxon>
    </lineage>
</organism>
<gene>
    <name evidence="2" type="ORF">PIB30_051884</name>
</gene>
<evidence type="ECO:0000313" key="2">
    <source>
        <dbReference type="EMBL" id="MED6160489.1"/>
    </source>
</evidence>
<feature type="domain" description="Putative plant transposon protein" evidence="1">
    <location>
        <begin position="10"/>
        <end position="124"/>
    </location>
</feature>
<keyword evidence="3" id="KW-1185">Reference proteome</keyword>
<evidence type="ECO:0000313" key="3">
    <source>
        <dbReference type="Proteomes" id="UP001341840"/>
    </source>
</evidence>
<dbReference type="Pfam" id="PF20167">
    <property type="entry name" value="Transposase_32"/>
    <property type="match status" value="1"/>
</dbReference>
<sequence>MTFRRRMILEYHDLNTVIQDLCVPHARWACGVGGAPQNLKRRDLLPISRGWHEFIIHSILPTMNKSEVMLKRAILIHAIMKSQEVRVERLIEETMSEIVTALHLDKPPLAFPNVIVHLCEAAGVLMEPGIPILIARRITAAVIENLRYPHQ</sequence>
<protein>
    <recommendedName>
        <fullName evidence="1">Putative plant transposon protein domain-containing protein</fullName>
    </recommendedName>
</protein>
<dbReference type="EMBL" id="JASCZI010121200">
    <property type="protein sequence ID" value="MED6160489.1"/>
    <property type="molecule type" value="Genomic_DNA"/>
</dbReference>
<dbReference type="Proteomes" id="UP001341840">
    <property type="component" value="Unassembled WGS sequence"/>
</dbReference>
<evidence type="ECO:0000259" key="1">
    <source>
        <dbReference type="Pfam" id="PF20167"/>
    </source>
</evidence>